<comment type="caution">
    <text evidence="2">The sequence shown here is derived from an EMBL/GenBank/DDBJ whole genome shotgun (WGS) entry which is preliminary data.</text>
</comment>
<keyword evidence="1" id="KW-0812">Transmembrane</keyword>
<dbReference type="OrthoDB" id="7426493at2"/>
<dbReference type="AlphaFoldDB" id="A0A4S1WTN8"/>
<reference evidence="2 3" key="1">
    <citation type="submission" date="2019-04" db="EMBL/GenBank/DDBJ databases">
        <title>Sphingomonas psychrotolerans sp. nov., isolated from soil in the Tianshan Mountains, Xinjiang, China.</title>
        <authorList>
            <person name="Luo Y."/>
            <person name="Sheng H."/>
        </authorList>
    </citation>
    <scope>NUCLEOTIDE SEQUENCE [LARGE SCALE GENOMIC DNA]</scope>
    <source>
        <strain evidence="2 3">KIS18-15</strain>
    </source>
</reference>
<keyword evidence="1" id="KW-0472">Membrane</keyword>
<feature type="transmembrane region" description="Helical" evidence="1">
    <location>
        <begin position="140"/>
        <end position="160"/>
    </location>
</feature>
<evidence type="ECO:0000313" key="3">
    <source>
        <dbReference type="Proteomes" id="UP000309848"/>
    </source>
</evidence>
<proteinExistence type="predicted"/>
<evidence type="ECO:0000256" key="1">
    <source>
        <dbReference type="SAM" id="Phobius"/>
    </source>
</evidence>
<gene>
    <name evidence="2" type="ORF">E5A74_00345</name>
</gene>
<dbReference type="EMBL" id="SRXU01000001">
    <property type="protein sequence ID" value="TGX45667.1"/>
    <property type="molecule type" value="Genomic_DNA"/>
</dbReference>
<dbReference type="RefSeq" id="WP_135981704.1">
    <property type="nucleotide sequence ID" value="NZ_JAASQM010000001.1"/>
</dbReference>
<dbReference type="Proteomes" id="UP000309848">
    <property type="component" value="Unassembled WGS sequence"/>
</dbReference>
<accession>A0A4S1WTN8</accession>
<feature type="transmembrane region" description="Helical" evidence="1">
    <location>
        <begin position="105"/>
        <end position="128"/>
    </location>
</feature>
<sequence>MQLPLEGDGVIGFIAAQLAELYRRGFGLFVRAPLILAIVAIPELLQHGFEIHLGMFESAARARALAADSGRWAFGYAKLAALLIAMAAAARFWHAQDGRWWDVRGVAWLRLIAAVAMFVGLSAAAASLEGRVSDAIYRTIYVAASFAVLPLLFAMIAALFGEERPTPLASLRSGWRGLPLLALLLVAAYLPTMAAHHALHRLALGRATTLIAGLMTLDTLVVGLIASCTGAAFALAYAAAYPGMARD</sequence>
<keyword evidence="1" id="KW-1133">Transmembrane helix</keyword>
<name>A0A4S1WTN8_9SPHN</name>
<organism evidence="2 3">
    <name type="scientific">Sphingomonas naasensis</name>
    <dbReference type="NCBI Taxonomy" id="1344951"/>
    <lineage>
        <taxon>Bacteria</taxon>
        <taxon>Pseudomonadati</taxon>
        <taxon>Pseudomonadota</taxon>
        <taxon>Alphaproteobacteria</taxon>
        <taxon>Sphingomonadales</taxon>
        <taxon>Sphingomonadaceae</taxon>
        <taxon>Sphingomonas</taxon>
    </lineage>
</organism>
<feature type="transmembrane region" description="Helical" evidence="1">
    <location>
        <begin position="220"/>
        <end position="240"/>
    </location>
</feature>
<feature type="transmembrane region" description="Helical" evidence="1">
    <location>
        <begin position="180"/>
        <end position="199"/>
    </location>
</feature>
<evidence type="ECO:0000313" key="2">
    <source>
        <dbReference type="EMBL" id="TGX45667.1"/>
    </source>
</evidence>
<feature type="transmembrane region" description="Helical" evidence="1">
    <location>
        <begin position="73"/>
        <end position="93"/>
    </location>
</feature>
<keyword evidence="3" id="KW-1185">Reference proteome</keyword>
<protein>
    <submittedName>
        <fullName evidence="2">Uncharacterized protein</fullName>
    </submittedName>
</protein>
<feature type="transmembrane region" description="Helical" evidence="1">
    <location>
        <begin position="26"/>
        <end position="45"/>
    </location>
</feature>